<organism evidence="2 4">
    <name type="scientific">Araneus ventricosus</name>
    <name type="common">Orbweaver spider</name>
    <name type="synonym">Epeira ventricosa</name>
    <dbReference type="NCBI Taxonomy" id="182803"/>
    <lineage>
        <taxon>Eukaryota</taxon>
        <taxon>Metazoa</taxon>
        <taxon>Ecdysozoa</taxon>
        <taxon>Arthropoda</taxon>
        <taxon>Chelicerata</taxon>
        <taxon>Arachnida</taxon>
        <taxon>Araneae</taxon>
        <taxon>Araneomorphae</taxon>
        <taxon>Entelegynae</taxon>
        <taxon>Araneoidea</taxon>
        <taxon>Araneidae</taxon>
        <taxon>Araneus</taxon>
    </lineage>
</organism>
<gene>
    <name evidence="3" type="ORF">AVEN_151850_1</name>
    <name evidence="2" type="ORF">AVEN_25847_1</name>
</gene>
<evidence type="ECO:0000313" key="3">
    <source>
        <dbReference type="EMBL" id="GBN28329.1"/>
    </source>
</evidence>
<evidence type="ECO:0000256" key="1">
    <source>
        <dbReference type="SAM" id="MobiDB-lite"/>
    </source>
</evidence>
<dbReference type="Proteomes" id="UP000499080">
    <property type="component" value="Unassembled WGS sequence"/>
</dbReference>
<dbReference type="AlphaFoldDB" id="A0A4Y2MNG6"/>
<evidence type="ECO:0000313" key="2">
    <source>
        <dbReference type="EMBL" id="GBN28203.1"/>
    </source>
</evidence>
<reference evidence="2 4" key="1">
    <citation type="journal article" date="2019" name="Sci. Rep.">
        <title>Orb-weaving spider Araneus ventricosus genome elucidates the spidroin gene catalogue.</title>
        <authorList>
            <person name="Kono N."/>
            <person name="Nakamura H."/>
            <person name="Ohtoshi R."/>
            <person name="Moran D.A.P."/>
            <person name="Shinohara A."/>
            <person name="Yoshida Y."/>
            <person name="Fujiwara M."/>
            <person name="Mori M."/>
            <person name="Tomita M."/>
            <person name="Arakawa K."/>
        </authorList>
    </citation>
    <scope>NUCLEOTIDE SEQUENCE [LARGE SCALE GENOMIC DNA]</scope>
</reference>
<evidence type="ECO:0000313" key="4">
    <source>
        <dbReference type="Proteomes" id="UP000499080"/>
    </source>
</evidence>
<keyword evidence="4" id="KW-1185">Reference proteome</keyword>
<feature type="compositionally biased region" description="Basic and acidic residues" evidence="1">
    <location>
        <begin position="39"/>
        <end position="53"/>
    </location>
</feature>
<name>A0A4Y2MNG6_ARAVE</name>
<proteinExistence type="predicted"/>
<feature type="region of interest" description="Disordered" evidence="1">
    <location>
        <begin position="22"/>
        <end position="56"/>
    </location>
</feature>
<comment type="caution">
    <text evidence="2">The sequence shown here is derived from an EMBL/GenBank/DDBJ whole genome shotgun (WGS) entry which is preliminary data.</text>
</comment>
<accession>A0A4Y2MNG6</accession>
<dbReference type="EMBL" id="BGPR01282966">
    <property type="protein sequence ID" value="GBN28329.1"/>
    <property type="molecule type" value="Genomic_DNA"/>
</dbReference>
<protein>
    <submittedName>
        <fullName evidence="2">Uncharacterized protein</fullName>
    </submittedName>
</protein>
<dbReference type="EMBL" id="BGPR01282915">
    <property type="protein sequence ID" value="GBN28203.1"/>
    <property type="molecule type" value="Genomic_DNA"/>
</dbReference>
<sequence>MYDLKSNRPHTWRIFGSGLKPRALRPRSRDLTTRPPRPIFRDEPLNREPRSNDGGEDIEISFDLRLRIQFARFIYGSSSVD</sequence>